<gene>
    <name evidence="3" type="ORF">FJY75_04040</name>
</gene>
<keyword evidence="1" id="KW-0472">Membrane</keyword>
<reference evidence="3" key="1">
    <citation type="submission" date="2019-03" db="EMBL/GenBank/DDBJ databases">
        <title>Lake Tanganyika Metagenome-Assembled Genomes (MAGs).</title>
        <authorList>
            <person name="Tran P."/>
        </authorList>
    </citation>
    <scope>NUCLEOTIDE SEQUENCE</scope>
    <source>
        <strain evidence="3">M_DeepCast_400m_m2_100</strain>
    </source>
</reference>
<evidence type="ECO:0000256" key="1">
    <source>
        <dbReference type="SAM" id="Phobius"/>
    </source>
</evidence>
<keyword evidence="1" id="KW-0812">Transmembrane</keyword>
<dbReference type="NCBIfam" id="TIGR03901">
    <property type="entry name" value="MYXO-CTERM"/>
    <property type="match status" value="1"/>
</dbReference>
<dbReference type="InterPro" id="IPR013424">
    <property type="entry name" value="Ice-binding_C"/>
</dbReference>
<proteinExistence type="predicted"/>
<organism evidence="3 4">
    <name type="scientific">Eiseniibacteriota bacterium</name>
    <dbReference type="NCBI Taxonomy" id="2212470"/>
    <lineage>
        <taxon>Bacteria</taxon>
        <taxon>Candidatus Eiseniibacteriota</taxon>
    </lineage>
</organism>
<accession>A0A937XAF0</accession>
<dbReference type="InterPro" id="IPR017756">
    <property type="entry name" value="TM_Gly-Cys-Arg_CS"/>
</dbReference>
<dbReference type="NCBIfam" id="TIGR02595">
    <property type="entry name" value="PEP_CTERM"/>
    <property type="match status" value="1"/>
</dbReference>
<dbReference type="Proteomes" id="UP000748308">
    <property type="component" value="Unassembled WGS sequence"/>
</dbReference>
<evidence type="ECO:0000313" key="3">
    <source>
        <dbReference type="EMBL" id="MBM3317004.1"/>
    </source>
</evidence>
<protein>
    <submittedName>
        <fullName evidence="3">PEP-CTERM sorting domain-containing protein</fullName>
    </submittedName>
</protein>
<dbReference type="NCBIfam" id="TIGR01167">
    <property type="entry name" value="LPXTG_anchor"/>
    <property type="match status" value="1"/>
</dbReference>
<feature type="domain" description="Ice-binding protein C-terminal" evidence="2">
    <location>
        <begin position="4"/>
        <end position="29"/>
    </location>
</feature>
<keyword evidence="1" id="KW-1133">Transmembrane helix</keyword>
<dbReference type="Pfam" id="PF07589">
    <property type="entry name" value="PEP-CTERM"/>
    <property type="match status" value="1"/>
</dbReference>
<name>A0A937XAF0_UNCEI</name>
<sequence length="30" mass="3307">MLHTVPEPGTLGLLGFGLLSLAGLKFRRRR</sequence>
<dbReference type="AlphaFoldDB" id="A0A937XAF0"/>
<evidence type="ECO:0000259" key="2">
    <source>
        <dbReference type="Pfam" id="PF07589"/>
    </source>
</evidence>
<dbReference type="NCBIfam" id="TIGR03382">
    <property type="entry name" value="GC_trans_RRR"/>
    <property type="match status" value="1"/>
</dbReference>
<evidence type="ECO:0000313" key="4">
    <source>
        <dbReference type="Proteomes" id="UP000748308"/>
    </source>
</evidence>
<dbReference type="EMBL" id="VGIY01000065">
    <property type="protein sequence ID" value="MBM3317004.1"/>
    <property type="molecule type" value="Genomic_DNA"/>
</dbReference>
<feature type="transmembrane region" description="Helical" evidence="1">
    <location>
        <begin position="6"/>
        <end position="24"/>
    </location>
</feature>
<comment type="caution">
    <text evidence="3">The sequence shown here is derived from an EMBL/GenBank/DDBJ whole genome shotgun (WGS) entry which is preliminary data.</text>
</comment>
<dbReference type="InterPro" id="IPR024038">
    <property type="entry name" value="MYXO-CTERM"/>
</dbReference>